<accession>A0ABR3GD38</accession>
<comment type="caution">
    <text evidence="1">The sequence shown here is derived from an EMBL/GenBank/DDBJ whole genome shotgun (WGS) entry which is preliminary data.</text>
</comment>
<name>A0ABR3GD38_9PEZI</name>
<keyword evidence="2" id="KW-1185">Reference proteome</keyword>
<proteinExistence type="predicted"/>
<dbReference type="EMBL" id="JBBBZM010000117">
    <property type="protein sequence ID" value="KAL0633685.1"/>
    <property type="molecule type" value="Genomic_DNA"/>
</dbReference>
<evidence type="ECO:0000313" key="2">
    <source>
        <dbReference type="Proteomes" id="UP001447188"/>
    </source>
</evidence>
<protein>
    <submittedName>
        <fullName evidence="1">Uncharacterized protein</fullName>
    </submittedName>
</protein>
<organism evidence="1 2">
    <name type="scientific">Discina gigas</name>
    <dbReference type="NCBI Taxonomy" id="1032678"/>
    <lineage>
        <taxon>Eukaryota</taxon>
        <taxon>Fungi</taxon>
        <taxon>Dikarya</taxon>
        <taxon>Ascomycota</taxon>
        <taxon>Pezizomycotina</taxon>
        <taxon>Pezizomycetes</taxon>
        <taxon>Pezizales</taxon>
        <taxon>Discinaceae</taxon>
        <taxon>Discina</taxon>
    </lineage>
</organism>
<reference evidence="1 2" key="1">
    <citation type="submission" date="2024-02" db="EMBL/GenBank/DDBJ databases">
        <title>Discinaceae phylogenomics.</title>
        <authorList>
            <person name="Dirks A.C."/>
            <person name="James T.Y."/>
        </authorList>
    </citation>
    <scope>NUCLEOTIDE SEQUENCE [LARGE SCALE GENOMIC DNA]</scope>
    <source>
        <strain evidence="1 2">ACD0624</strain>
    </source>
</reference>
<gene>
    <name evidence="1" type="ORF">Q9L58_007408</name>
</gene>
<evidence type="ECO:0000313" key="1">
    <source>
        <dbReference type="EMBL" id="KAL0633685.1"/>
    </source>
</evidence>
<sequence length="79" mass="9074">MSVVYLLCDQPPRRICLARIFGTRIYLSCEDSKTECDRGDDGADGFDILRLPAPRPKLPRNVVEEQDLQVAQKRKQNVR</sequence>
<dbReference type="Proteomes" id="UP001447188">
    <property type="component" value="Unassembled WGS sequence"/>
</dbReference>